<name>A0AAE0K1Y8_9PEZI</name>
<sequence length="200" mass="22565">MGDKTMNIISTTGKNSLNFPTRLVIGDGKQQQQQSRNQPQFFGGQWVSPPESSLSYPNGAPAPPTLQQQSYLQQNREPDFRKIIEFFAPITSLARFMHTYAWAHSYMESRAPNERGASNRGWTKKTINLPDHDLVKYDFFEEICQQFCAFAELQSVVEKSCASKATHTAAAKGAWVTYVQSLLKVRELIRVSKGITSVIK</sequence>
<accession>A0AAE0K1Y8</accession>
<keyword evidence="3" id="KW-1185">Reference proteome</keyword>
<dbReference type="EMBL" id="JAULSW010000011">
    <property type="protein sequence ID" value="KAK3368000.1"/>
    <property type="molecule type" value="Genomic_DNA"/>
</dbReference>
<reference evidence="2" key="1">
    <citation type="journal article" date="2023" name="Mol. Phylogenet. Evol.">
        <title>Genome-scale phylogeny and comparative genomics of the fungal order Sordariales.</title>
        <authorList>
            <person name="Hensen N."/>
            <person name="Bonometti L."/>
            <person name="Westerberg I."/>
            <person name="Brannstrom I.O."/>
            <person name="Guillou S."/>
            <person name="Cros-Aarteil S."/>
            <person name="Calhoun S."/>
            <person name="Haridas S."/>
            <person name="Kuo A."/>
            <person name="Mondo S."/>
            <person name="Pangilinan J."/>
            <person name="Riley R."/>
            <person name="LaButti K."/>
            <person name="Andreopoulos B."/>
            <person name="Lipzen A."/>
            <person name="Chen C."/>
            <person name="Yan M."/>
            <person name="Daum C."/>
            <person name="Ng V."/>
            <person name="Clum A."/>
            <person name="Steindorff A."/>
            <person name="Ohm R.A."/>
            <person name="Martin F."/>
            <person name="Silar P."/>
            <person name="Natvig D.O."/>
            <person name="Lalanne C."/>
            <person name="Gautier V."/>
            <person name="Ament-Velasquez S.L."/>
            <person name="Kruys A."/>
            <person name="Hutchinson M.I."/>
            <person name="Powell A.J."/>
            <person name="Barry K."/>
            <person name="Miller A.N."/>
            <person name="Grigoriev I.V."/>
            <person name="Debuchy R."/>
            <person name="Gladieux P."/>
            <person name="Hiltunen Thoren M."/>
            <person name="Johannesson H."/>
        </authorList>
    </citation>
    <scope>NUCLEOTIDE SEQUENCE</scope>
    <source>
        <strain evidence="2">CBS 232.78</strain>
    </source>
</reference>
<feature type="region of interest" description="Disordered" evidence="1">
    <location>
        <begin position="27"/>
        <end position="66"/>
    </location>
</feature>
<dbReference type="Proteomes" id="UP001285441">
    <property type="component" value="Unassembled WGS sequence"/>
</dbReference>
<gene>
    <name evidence="2" type="ORF">B0H63DRAFT_456048</name>
</gene>
<organism evidence="2 3">
    <name type="scientific">Podospora didyma</name>
    <dbReference type="NCBI Taxonomy" id="330526"/>
    <lineage>
        <taxon>Eukaryota</taxon>
        <taxon>Fungi</taxon>
        <taxon>Dikarya</taxon>
        <taxon>Ascomycota</taxon>
        <taxon>Pezizomycotina</taxon>
        <taxon>Sordariomycetes</taxon>
        <taxon>Sordariomycetidae</taxon>
        <taxon>Sordariales</taxon>
        <taxon>Podosporaceae</taxon>
        <taxon>Podospora</taxon>
    </lineage>
</organism>
<reference evidence="2" key="2">
    <citation type="submission" date="2023-06" db="EMBL/GenBank/DDBJ databases">
        <authorList>
            <consortium name="Lawrence Berkeley National Laboratory"/>
            <person name="Haridas S."/>
            <person name="Hensen N."/>
            <person name="Bonometti L."/>
            <person name="Westerberg I."/>
            <person name="Brannstrom I.O."/>
            <person name="Guillou S."/>
            <person name="Cros-Aarteil S."/>
            <person name="Calhoun S."/>
            <person name="Kuo A."/>
            <person name="Mondo S."/>
            <person name="Pangilinan J."/>
            <person name="Riley R."/>
            <person name="LaButti K."/>
            <person name="Andreopoulos B."/>
            <person name="Lipzen A."/>
            <person name="Chen C."/>
            <person name="Yanf M."/>
            <person name="Daum C."/>
            <person name="Ng V."/>
            <person name="Clum A."/>
            <person name="Steindorff A."/>
            <person name="Ohm R."/>
            <person name="Martin F."/>
            <person name="Silar P."/>
            <person name="Natvig D."/>
            <person name="Lalanne C."/>
            <person name="Gautier V."/>
            <person name="Ament-velasquez S.L."/>
            <person name="Kruys A."/>
            <person name="Hutchinson M.I."/>
            <person name="Powell A.J."/>
            <person name="Barry K."/>
            <person name="Miller A.N."/>
            <person name="Grigoriev I.V."/>
            <person name="Debuchy R."/>
            <person name="Gladieux P."/>
            <person name="Thoren M.H."/>
            <person name="Johannesson H."/>
        </authorList>
    </citation>
    <scope>NUCLEOTIDE SEQUENCE</scope>
    <source>
        <strain evidence="2">CBS 232.78</strain>
    </source>
</reference>
<dbReference type="AlphaFoldDB" id="A0AAE0K1Y8"/>
<evidence type="ECO:0000313" key="2">
    <source>
        <dbReference type="EMBL" id="KAK3368000.1"/>
    </source>
</evidence>
<feature type="compositionally biased region" description="Low complexity" evidence="1">
    <location>
        <begin position="30"/>
        <end position="40"/>
    </location>
</feature>
<protein>
    <submittedName>
        <fullName evidence="2">Uncharacterized protein</fullName>
    </submittedName>
</protein>
<evidence type="ECO:0000313" key="3">
    <source>
        <dbReference type="Proteomes" id="UP001285441"/>
    </source>
</evidence>
<proteinExistence type="predicted"/>
<evidence type="ECO:0000256" key="1">
    <source>
        <dbReference type="SAM" id="MobiDB-lite"/>
    </source>
</evidence>
<comment type="caution">
    <text evidence="2">The sequence shown here is derived from an EMBL/GenBank/DDBJ whole genome shotgun (WGS) entry which is preliminary data.</text>
</comment>